<dbReference type="AlphaFoldDB" id="A0A0J8DTE4"/>
<keyword evidence="1" id="KW-0732">Signal</keyword>
<dbReference type="Gramene" id="KMS94040">
    <property type="protein sequence ID" value="KMS94040"/>
    <property type="gene ID" value="BVRB_025400"/>
</dbReference>
<evidence type="ECO:0000259" key="2">
    <source>
        <dbReference type="Pfam" id="PF11412"/>
    </source>
</evidence>
<feature type="domain" description="Thiol:disulfide interchange protein DsbD N-terminal" evidence="2">
    <location>
        <begin position="42"/>
        <end position="139"/>
    </location>
</feature>
<feature type="signal peptide" evidence="1">
    <location>
        <begin position="1"/>
        <end position="25"/>
    </location>
</feature>
<protein>
    <recommendedName>
        <fullName evidence="2">Thiol:disulfide interchange protein DsbD N-terminal domain-containing protein</fullName>
    </recommendedName>
</protein>
<feature type="non-terminal residue" evidence="3">
    <location>
        <position position="237"/>
    </location>
</feature>
<keyword evidence="4" id="KW-1185">Reference proteome</keyword>
<dbReference type="EMBL" id="KQ096632">
    <property type="protein sequence ID" value="KMS94040.1"/>
    <property type="molecule type" value="Genomic_DNA"/>
</dbReference>
<feature type="chain" id="PRO_5005296677" description="Thiol:disulfide interchange protein DsbD N-terminal domain-containing protein" evidence="1">
    <location>
        <begin position="26"/>
        <end position="237"/>
    </location>
</feature>
<evidence type="ECO:0000313" key="3">
    <source>
        <dbReference type="EMBL" id="KMS94040.1"/>
    </source>
</evidence>
<reference evidence="3 4" key="1">
    <citation type="journal article" date="2014" name="Nature">
        <title>The genome of the recently domesticated crop plant sugar beet (Beta vulgaris).</title>
        <authorList>
            <person name="Dohm J.C."/>
            <person name="Minoche A.E."/>
            <person name="Holtgrawe D."/>
            <person name="Capella-Gutierrez S."/>
            <person name="Zakrzewski F."/>
            <person name="Tafer H."/>
            <person name="Rupp O."/>
            <person name="Sorensen T.R."/>
            <person name="Stracke R."/>
            <person name="Reinhardt R."/>
            <person name="Goesmann A."/>
            <person name="Kraft T."/>
            <person name="Schulz B."/>
            <person name="Stadler P.F."/>
            <person name="Schmidt T."/>
            <person name="Gabaldon T."/>
            <person name="Lehrach H."/>
            <person name="Weisshaar B."/>
            <person name="Himmelbauer H."/>
        </authorList>
    </citation>
    <scope>NUCLEOTIDE SEQUENCE [LARGE SCALE GENOMIC DNA]</scope>
    <source>
        <tissue evidence="3">Taproot</tissue>
    </source>
</reference>
<dbReference type="Proteomes" id="UP000035740">
    <property type="component" value="Unassembled WGS sequence"/>
</dbReference>
<proteinExistence type="predicted"/>
<evidence type="ECO:0000313" key="4">
    <source>
        <dbReference type="Proteomes" id="UP000035740"/>
    </source>
</evidence>
<sequence>MSRLISFLGAVICLLLVSLPQRGFAGEDVPVLAALSVSPASEGEIIELKLKLTVKGAWHVYGKSPGSGGEQPMQFKLTLPEGVEAVGDWVWPANPHLLTAGEHVFTHKLKRAELKGKATIDLTVMYQACDPQMCLPPDMLLLEVEVTPASRADVDLKALENELLPEVKDNARVAYDALSYPEQLRYLDQHWRNIFDRCEAFVNKYPEDLRARNVLRLCLTQYPPFFHEQKSPFSPEL</sequence>
<evidence type="ECO:0000256" key="1">
    <source>
        <dbReference type="SAM" id="SignalP"/>
    </source>
</evidence>
<dbReference type="Pfam" id="PF11412">
    <property type="entry name" value="DsbD_N"/>
    <property type="match status" value="1"/>
</dbReference>
<gene>
    <name evidence="3" type="ORF">BVRB_025400</name>
</gene>
<organism evidence="3 4">
    <name type="scientific">Beta vulgaris subsp. vulgaris</name>
    <name type="common">Beet</name>
    <dbReference type="NCBI Taxonomy" id="3555"/>
    <lineage>
        <taxon>Eukaryota</taxon>
        <taxon>Viridiplantae</taxon>
        <taxon>Streptophyta</taxon>
        <taxon>Embryophyta</taxon>
        <taxon>Tracheophyta</taxon>
        <taxon>Spermatophyta</taxon>
        <taxon>Magnoliopsida</taxon>
        <taxon>eudicotyledons</taxon>
        <taxon>Gunneridae</taxon>
        <taxon>Pentapetalae</taxon>
        <taxon>Caryophyllales</taxon>
        <taxon>Chenopodiaceae</taxon>
        <taxon>Betoideae</taxon>
        <taxon>Beta</taxon>
    </lineage>
</organism>
<dbReference type="InterPro" id="IPR028250">
    <property type="entry name" value="DsbDN"/>
</dbReference>
<name>A0A0J8DTE4_BETVV</name>
<accession>A0A0J8DTE4</accession>